<evidence type="ECO:0000313" key="11">
    <source>
        <dbReference type="EMBL" id="AGU14547.1"/>
    </source>
</evidence>
<evidence type="ECO:0000256" key="2">
    <source>
        <dbReference type="ARBA" id="ARBA00022630"/>
    </source>
</evidence>
<comment type="cofactor">
    <cofactor evidence="1">
        <name>FAD</name>
        <dbReference type="ChEBI" id="CHEBI:57692"/>
    </cofactor>
</comment>
<dbReference type="GeneID" id="78249242"/>
<dbReference type="PANTHER" id="PTHR47354">
    <property type="entry name" value="NADH OXIDOREDUCTASE HCR"/>
    <property type="match status" value="1"/>
</dbReference>
<dbReference type="OrthoDB" id="9796486at2"/>
<dbReference type="STRING" id="1348662.CARG_01885"/>
<dbReference type="PRINTS" id="PR00410">
    <property type="entry name" value="PHEHYDRXLASE"/>
</dbReference>
<dbReference type="SUPFAM" id="SSF63380">
    <property type="entry name" value="Riboflavin synthase domain-like"/>
    <property type="match status" value="1"/>
</dbReference>
<dbReference type="CDD" id="cd06216">
    <property type="entry name" value="FNR_iron_sulfur_binding_2"/>
    <property type="match status" value="1"/>
</dbReference>
<keyword evidence="6" id="KW-0560">Oxidoreductase</keyword>
<proteinExistence type="predicted"/>
<evidence type="ECO:0008006" key="13">
    <source>
        <dbReference type="Google" id="ProtNLM"/>
    </source>
</evidence>
<dbReference type="InterPro" id="IPR017938">
    <property type="entry name" value="Riboflavin_synthase-like_b-brl"/>
</dbReference>
<dbReference type="RefSeq" id="WP_020975686.1">
    <property type="nucleotide sequence ID" value="NC_022198.1"/>
</dbReference>
<keyword evidence="5" id="KW-0274">FAD</keyword>
<feature type="domain" description="FAD-binding FR-type" evidence="10">
    <location>
        <begin position="37"/>
        <end position="151"/>
    </location>
</feature>
<dbReference type="KEGG" id="caz:CARG_01885"/>
<dbReference type="GO" id="GO:0046872">
    <property type="term" value="F:metal ion binding"/>
    <property type="evidence" value="ECO:0007669"/>
    <property type="project" value="UniProtKB-KW"/>
</dbReference>
<evidence type="ECO:0000256" key="5">
    <source>
        <dbReference type="ARBA" id="ARBA00022827"/>
    </source>
</evidence>
<accession>U3GYC6</accession>
<evidence type="ECO:0000313" key="12">
    <source>
        <dbReference type="Proteomes" id="UP000016943"/>
    </source>
</evidence>
<dbReference type="InterPro" id="IPR001433">
    <property type="entry name" value="OxRdtase_FAD/NAD-bd"/>
</dbReference>
<dbReference type="Proteomes" id="UP000016943">
    <property type="component" value="Chromosome"/>
</dbReference>
<keyword evidence="12" id="KW-1185">Reference proteome</keyword>
<dbReference type="GO" id="GO:0016491">
    <property type="term" value="F:oxidoreductase activity"/>
    <property type="evidence" value="ECO:0007669"/>
    <property type="project" value="UniProtKB-KW"/>
</dbReference>
<reference evidence="11 12" key="1">
    <citation type="journal article" date="2013" name="Genome Announc.">
        <title>Whole-Genome Sequence of the Clinical Strain Corynebacterium argentoratense DSM 44202, Isolated from a Human Throat Specimen.</title>
        <authorList>
            <person name="Bomholt C."/>
            <person name="Glaub A."/>
            <person name="Gravermann K."/>
            <person name="Albersmeier A."/>
            <person name="Brinkrolf K."/>
            <person name="Ruckert C."/>
            <person name="Tauch A."/>
        </authorList>
    </citation>
    <scope>NUCLEOTIDE SEQUENCE [LARGE SCALE GENOMIC DNA]</scope>
    <source>
        <strain evidence="11">DSM 44202</strain>
    </source>
</reference>
<dbReference type="InterPro" id="IPR050415">
    <property type="entry name" value="MRET"/>
</dbReference>
<keyword evidence="8" id="KW-0411">Iron-sulfur</keyword>
<dbReference type="Pfam" id="PF00175">
    <property type="entry name" value="NAD_binding_1"/>
    <property type="match status" value="1"/>
</dbReference>
<dbReference type="PROSITE" id="PS51085">
    <property type="entry name" value="2FE2S_FER_2"/>
    <property type="match status" value="1"/>
</dbReference>
<dbReference type="SUPFAM" id="SSF52343">
    <property type="entry name" value="Ferredoxin reductase-like, C-terminal NADP-linked domain"/>
    <property type="match status" value="1"/>
</dbReference>
<keyword evidence="2" id="KW-0285">Flavoprotein</keyword>
<dbReference type="Pfam" id="PF00111">
    <property type="entry name" value="Fer2"/>
    <property type="match status" value="1"/>
</dbReference>
<dbReference type="AlphaFoldDB" id="U3GYC6"/>
<dbReference type="CDD" id="cd00207">
    <property type="entry name" value="fer2"/>
    <property type="match status" value="1"/>
</dbReference>
<dbReference type="InterPro" id="IPR039261">
    <property type="entry name" value="FNR_nucleotide-bd"/>
</dbReference>
<dbReference type="PROSITE" id="PS51384">
    <property type="entry name" value="FAD_FR"/>
    <property type="match status" value="1"/>
</dbReference>
<evidence type="ECO:0000256" key="6">
    <source>
        <dbReference type="ARBA" id="ARBA00023002"/>
    </source>
</evidence>
<dbReference type="Gene3D" id="3.10.20.30">
    <property type="match status" value="1"/>
</dbReference>
<gene>
    <name evidence="11" type="ORF">CARG_01885</name>
</gene>
<sequence>MAPTTDGLKRLRGVLKRFSTPLLPDDYTQLVNPLWSARELRGKIISVTKHTPHTADGEVGAADTVSLVIEPGWGVPTDFEAGQYIGIGVQIGGRYTWRSYSLTCPPNPAGGRLEITVRAVERGKLSNHLVGSARPGMHVRLAAPAGEFHLTNPLPEKLLFVTAGTGITPVISMLRTMEIRGHFNTDNAAGVPDVIHVHSYRTDDDLLFGDDLRDLDAHPNYTLILRRTSTDGRITTEELAQLVGDHDQRVAYACGPSEMLDQLESWSDNLKELKTERFTLDRTSDAQGGTVSFGDRATVTIDGATTLLEAGEDAGIQLPFGCRMGICQTCVRELDDGYVTDLRTGETKGPGERIRTCVSVAAGDCRVNC</sequence>
<feature type="domain" description="2Fe-2S ferredoxin-type" evidence="9">
    <location>
        <begin position="289"/>
        <end position="369"/>
    </location>
</feature>
<dbReference type="InterPro" id="IPR017927">
    <property type="entry name" value="FAD-bd_FR_type"/>
</dbReference>
<dbReference type="Gene3D" id="3.40.50.80">
    <property type="entry name" value="Nucleotide-binding domain of ferredoxin-NADP reductase (FNR) module"/>
    <property type="match status" value="1"/>
</dbReference>
<evidence type="ECO:0000259" key="10">
    <source>
        <dbReference type="PROSITE" id="PS51384"/>
    </source>
</evidence>
<dbReference type="Gene3D" id="2.40.30.10">
    <property type="entry name" value="Translation factors"/>
    <property type="match status" value="1"/>
</dbReference>
<keyword evidence="7" id="KW-0408">Iron</keyword>
<organism evidence="11 12">
    <name type="scientific">Corynebacterium argentoratense DSM 44202</name>
    <dbReference type="NCBI Taxonomy" id="1348662"/>
    <lineage>
        <taxon>Bacteria</taxon>
        <taxon>Bacillati</taxon>
        <taxon>Actinomycetota</taxon>
        <taxon>Actinomycetes</taxon>
        <taxon>Mycobacteriales</taxon>
        <taxon>Corynebacteriaceae</taxon>
        <taxon>Corynebacterium</taxon>
    </lineage>
</organism>
<dbReference type="HOGENOM" id="CLU_003827_14_2_11"/>
<dbReference type="InterPro" id="IPR008333">
    <property type="entry name" value="Cbr1-like_FAD-bd_dom"/>
</dbReference>
<evidence type="ECO:0000256" key="7">
    <source>
        <dbReference type="ARBA" id="ARBA00023004"/>
    </source>
</evidence>
<name>U3GYC6_9CORY</name>
<evidence type="ECO:0000256" key="3">
    <source>
        <dbReference type="ARBA" id="ARBA00022714"/>
    </source>
</evidence>
<dbReference type="InterPro" id="IPR012675">
    <property type="entry name" value="Beta-grasp_dom_sf"/>
</dbReference>
<evidence type="ECO:0000256" key="1">
    <source>
        <dbReference type="ARBA" id="ARBA00001974"/>
    </source>
</evidence>
<protein>
    <recommendedName>
        <fullName evidence="13">Stearoyl-CoA 9-desaturase</fullName>
    </recommendedName>
</protein>
<dbReference type="GO" id="GO:0051537">
    <property type="term" value="F:2 iron, 2 sulfur cluster binding"/>
    <property type="evidence" value="ECO:0007669"/>
    <property type="project" value="UniProtKB-KW"/>
</dbReference>
<keyword evidence="4" id="KW-0479">Metal-binding</keyword>
<dbReference type="Pfam" id="PF00970">
    <property type="entry name" value="FAD_binding_6"/>
    <property type="match status" value="1"/>
</dbReference>
<dbReference type="PATRIC" id="fig|1348662.3.peg.371"/>
<dbReference type="InterPro" id="IPR036010">
    <property type="entry name" value="2Fe-2S_ferredoxin-like_sf"/>
</dbReference>
<dbReference type="PANTHER" id="PTHR47354:SF6">
    <property type="entry name" value="NADH OXIDOREDUCTASE HCR"/>
    <property type="match status" value="1"/>
</dbReference>
<dbReference type="SUPFAM" id="SSF54292">
    <property type="entry name" value="2Fe-2S ferredoxin-like"/>
    <property type="match status" value="1"/>
</dbReference>
<dbReference type="EMBL" id="CP006365">
    <property type="protein sequence ID" value="AGU14547.1"/>
    <property type="molecule type" value="Genomic_DNA"/>
</dbReference>
<keyword evidence="3" id="KW-0001">2Fe-2S</keyword>
<dbReference type="InterPro" id="IPR001041">
    <property type="entry name" value="2Fe-2S_ferredoxin-type"/>
</dbReference>
<evidence type="ECO:0000259" key="9">
    <source>
        <dbReference type="PROSITE" id="PS51085"/>
    </source>
</evidence>
<evidence type="ECO:0000256" key="8">
    <source>
        <dbReference type="ARBA" id="ARBA00023014"/>
    </source>
</evidence>
<dbReference type="eggNOG" id="COG1018">
    <property type="taxonomic scope" value="Bacteria"/>
</dbReference>
<evidence type="ECO:0000256" key="4">
    <source>
        <dbReference type="ARBA" id="ARBA00022723"/>
    </source>
</evidence>